<feature type="region of interest" description="Disordered" evidence="1">
    <location>
        <begin position="105"/>
        <end position="133"/>
    </location>
</feature>
<dbReference type="OMA" id="DNHYGAK"/>
<feature type="transmembrane region" description="Helical" evidence="2">
    <location>
        <begin position="7"/>
        <end position="30"/>
    </location>
</feature>
<feature type="domain" description="FMP27 WPPW motif-containing RBG unit" evidence="5">
    <location>
        <begin position="1721"/>
        <end position="2245"/>
    </location>
</feature>
<feature type="domain" description="FMP27/BLTP2/Hobbit GFWDK motif-containing RBG unit" evidence="3">
    <location>
        <begin position="1274"/>
        <end position="1422"/>
    </location>
</feature>
<feature type="domain" description="FMP27 SW motif-containing RBG unit" evidence="4">
    <location>
        <begin position="1115"/>
        <end position="1256"/>
    </location>
</feature>
<dbReference type="Proteomes" id="UP000078561">
    <property type="component" value="Unassembled WGS sequence"/>
</dbReference>
<name>A0A168P7N6_ABSGL</name>
<keyword evidence="7" id="KW-1185">Reference proteome</keyword>
<evidence type="ECO:0000256" key="2">
    <source>
        <dbReference type="SAM" id="Phobius"/>
    </source>
</evidence>
<dbReference type="InterPro" id="IPR019415">
    <property type="entry name" value="FMP27_SW_RBG"/>
</dbReference>
<organism evidence="6">
    <name type="scientific">Absidia glauca</name>
    <name type="common">Pin mould</name>
    <dbReference type="NCBI Taxonomy" id="4829"/>
    <lineage>
        <taxon>Eukaryota</taxon>
        <taxon>Fungi</taxon>
        <taxon>Fungi incertae sedis</taxon>
        <taxon>Mucoromycota</taxon>
        <taxon>Mucoromycotina</taxon>
        <taxon>Mucoromycetes</taxon>
        <taxon>Mucorales</taxon>
        <taxon>Cunninghamellaceae</taxon>
        <taxon>Absidia</taxon>
    </lineage>
</organism>
<feature type="region of interest" description="Disordered" evidence="1">
    <location>
        <begin position="1154"/>
        <end position="1189"/>
    </location>
</feature>
<dbReference type="InParanoid" id="A0A168P7N6"/>
<gene>
    <name evidence="6" type="primary">ABSGL_07648.1 scaffold 8929</name>
</gene>
<evidence type="ECO:0000313" key="6">
    <source>
        <dbReference type="EMBL" id="SAM01898.1"/>
    </source>
</evidence>
<evidence type="ECO:0000313" key="7">
    <source>
        <dbReference type="Proteomes" id="UP000078561"/>
    </source>
</evidence>
<dbReference type="EMBL" id="LT553604">
    <property type="protein sequence ID" value="SAM01898.1"/>
    <property type="molecule type" value="Genomic_DNA"/>
</dbReference>
<protein>
    <recommendedName>
        <fullName evidence="8">FMP27 GFWDK domain-containing protein</fullName>
    </recommendedName>
</protein>
<feature type="region of interest" description="Disordered" evidence="1">
    <location>
        <begin position="1740"/>
        <end position="1777"/>
    </location>
</feature>
<dbReference type="SMART" id="SM01215">
    <property type="entry name" value="Fmp27_SW"/>
    <property type="match status" value="1"/>
</dbReference>
<feature type="region of interest" description="Disordered" evidence="1">
    <location>
        <begin position="2629"/>
        <end position="2693"/>
    </location>
</feature>
<evidence type="ECO:0000259" key="3">
    <source>
        <dbReference type="SMART" id="SM01214"/>
    </source>
</evidence>
<accession>A0A168P7N6</accession>
<evidence type="ECO:0008006" key="8">
    <source>
        <dbReference type="Google" id="ProtNLM"/>
    </source>
</evidence>
<proteinExistence type="predicted"/>
<keyword evidence="2" id="KW-0472">Membrane</keyword>
<feature type="region of interest" description="Disordered" evidence="1">
    <location>
        <begin position="2105"/>
        <end position="2131"/>
    </location>
</feature>
<dbReference type="SMART" id="SM01214">
    <property type="entry name" value="Fmp27_GFWDK"/>
    <property type="match status" value="1"/>
</dbReference>
<feature type="compositionally biased region" description="Low complexity" evidence="1">
    <location>
        <begin position="2569"/>
        <end position="2592"/>
    </location>
</feature>
<feature type="region of interest" description="Disordered" evidence="1">
    <location>
        <begin position="1798"/>
        <end position="1845"/>
    </location>
</feature>
<feature type="region of interest" description="Disordered" evidence="1">
    <location>
        <begin position="2559"/>
        <end position="2612"/>
    </location>
</feature>
<evidence type="ECO:0000259" key="5">
    <source>
        <dbReference type="SMART" id="SM01216"/>
    </source>
</evidence>
<feature type="compositionally biased region" description="Polar residues" evidence="1">
    <location>
        <begin position="1154"/>
        <end position="1167"/>
    </location>
</feature>
<dbReference type="STRING" id="4829.A0A168P7N6"/>
<feature type="compositionally biased region" description="Low complexity" evidence="1">
    <location>
        <begin position="2650"/>
        <end position="2672"/>
    </location>
</feature>
<keyword evidence="2" id="KW-0812">Transmembrane</keyword>
<reference evidence="6" key="1">
    <citation type="submission" date="2016-04" db="EMBL/GenBank/DDBJ databases">
        <authorList>
            <person name="Evans L.H."/>
            <person name="Alamgir A."/>
            <person name="Owens N."/>
            <person name="Weber N.D."/>
            <person name="Virtaneva K."/>
            <person name="Barbian K."/>
            <person name="Babar A."/>
            <person name="Rosenke K."/>
        </authorList>
    </citation>
    <scope>NUCLEOTIDE SEQUENCE [LARGE SCALE GENOMIC DNA]</scope>
    <source>
        <strain evidence="6">CBS 101.48</strain>
    </source>
</reference>
<dbReference type="Pfam" id="PF10344">
    <property type="entry name" value="Hobbit"/>
    <property type="match status" value="1"/>
</dbReference>
<dbReference type="FunCoup" id="A0A168P7N6">
    <property type="interactions" value="267"/>
</dbReference>
<feature type="compositionally biased region" description="Polar residues" evidence="1">
    <location>
        <begin position="2640"/>
        <end position="2649"/>
    </location>
</feature>
<dbReference type="PANTHER" id="PTHR15678">
    <property type="entry name" value="ANTIGEN MLAA-22-RELATED"/>
    <property type="match status" value="1"/>
</dbReference>
<dbReference type="InterPro" id="IPR019449">
    <property type="entry name" value="FMP27_WPPW_RBG"/>
</dbReference>
<dbReference type="SMART" id="SM01216">
    <property type="entry name" value="Fmp27_WPPW"/>
    <property type="match status" value="1"/>
</dbReference>
<feature type="region of interest" description="Disordered" evidence="1">
    <location>
        <begin position="553"/>
        <end position="573"/>
    </location>
</feature>
<dbReference type="OrthoDB" id="1562405at2759"/>
<feature type="compositionally biased region" description="Acidic residues" evidence="1">
    <location>
        <begin position="1823"/>
        <end position="1834"/>
    </location>
</feature>
<evidence type="ECO:0000259" key="4">
    <source>
        <dbReference type="SMART" id="SM01215"/>
    </source>
</evidence>
<dbReference type="PANTHER" id="PTHR15678:SF6">
    <property type="entry name" value="BRIDGE-LIKE LIPID TRANSFER PROTEIN FAMILY MEMBER 2"/>
    <property type="match status" value="1"/>
</dbReference>
<keyword evidence="2" id="KW-1133">Transmembrane helix</keyword>
<dbReference type="InterPro" id="IPR019441">
    <property type="entry name" value="FMP27/BLTP2/Hobbit_GFWDK_RBG"/>
</dbReference>
<evidence type="ECO:0000256" key="1">
    <source>
        <dbReference type="SAM" id="MobiDB-lite"/>
    </source>
</evidence>
<sequence>MSLSIYHYVGILMVFLFSRLLFRWIIALYFQLRFGQVGFFSVSRIRYRQSTKDDSSIDKFSLSVGKLKLRIKRPSSSLSTAWITIHIEQVEFRVPNLQTLLAPSSVNSDNDTTSHPHPHPSPPPPPPTTLSRRISRMGNIPHIPWWYSISIVKHIVKFTSALPAQFLMAGLANYVDVQLDGLQVIIEQTNVLSIDAINFSSILFAAMVQPTTTTTPLASPGIDTDASSPPHFLNAGHQRHSLKRAQHLFKEKFFEIILQVGPVSIGDQALVLPQGGRIAISCHLSAGCLTLKDVDTSLHVDALIMQLDKLLDLRKLLAQQHSSPPRPRAGGKKKLQLVEMIHSMALSVSHIQVAKEYNQGRSLGVDMDYINVMTTMVPRISGSKSSGSLCSLQIEMGHIDCMIYEEKQSNRLVSLPEISLNGSFPMVQHDVHSIDATDLLDGPNQQAVQATLTVTDCVVRMDPIKIKLLQTILASSPSSKSSHREQQHPPMHKRLPKCNLVFKLESPLLEFTIYDPADTCRHSKESYSVGIVQWSTLLLDITGEYVLQGQAKSPLLSSPDDTPKDPSLDPTLVQRKKNGLRWTRLFRNTWRFRQRKDEEGHRQTNWVYNAAARMAIQDMEITVKRGNTMASTPVLSIQSVEGAIGTCLPTLNTIDGFVMVVCTVASERNEVDININTLSLYPCVTVPGSALLVLELWQRAILLTKKSPTTTDSPAKKNRHGVETWLQWFRINLVVCHLKLVAEGLDKGLHGTRTVPDGYIDNAPKQDIHVTVAAMVERFSMCYHGVSHKSDYPLTATDSAGLGSGGAAALGGLSKGTVQTTLQTLRVVRLFGTHRLENCQLNDLVFWMPRVSASLALGVDGRVALTTVMKYCGLHFSVPNHYALLLVLHSLREIKRKLGGPPKDQQQHHHEGSGWTLDKVQFQLNRADTRITLPQNVELFLRLDGLRLEKAAGPDPLPLVNIRNATLFGVAVNDSSKWDQLLELDNLQYSLIKQPQSMHKLSLGKLYLRIPYRYVVADLVDNGVNLIKYFKAMDPRLSGAKPFTYFGPTLKNDPLSIPTIQLCCDRVVVQFEDDPFEAKLRMIWRTGLVEQKSRLDVLDAFEAKARTEGEDRVFQARQRLDEHNSNTWMKHINAAMQQEISVFDELRNKDYRSNNDGLVTSPLSQQQRYRHHHHHSNASTTTENDDGDHHAYLNSAAASLFDIDVIDLPRHFPLLDFTICSSVLTIRPPDFALDQTRQFVHDTGKGVPLDTDFTTLAPFHLDWQGGETWAQLRDYPVPFMHVSAGPRCDDAWSLSGDYVFGDQAGDLESTRVIKVTILDHNGLYYTMDAVRVASPPKFYSIVKIDVHTPKLSSICWCVPYQPAIQDLSRTMDTFTRPPVDPSSKVGVWDKIRLMIHTQATISFVGGGDLALVLKGSRDPYDLTDRGFGLAKLWKKNVVWLIGHTNPQGEVMQVLSQDLLFGVPDLVHGGYRVPHLLLLRPQEGGSACTAYQYSSDTSDDDNYDDGDSGASIWSGIADVDAKAKKEFLKVALRFTGGIRMGLGCHLERLCVGDCAECRGSKERCRLLHFRPHYLVKYKAPGVVKNMPDHGKDYDAFAGFRSDFIHLSMSIIKLSETEYSESPLSNFEPSGTLVNALYLSPGFLDHFLSTFRLFGGNMSYPLRTGSLYPRVDMRTPKKLGAHMKSMKYKVVVNPLRLGYFYKDDRLVNDTSSSLAMGHGDTVGLKGHVKTFSIDIHQQREQVNNDSNSNNNNDSNSDSSNNNSSTTAAPKRSSKPGWQINEAEVGLRNIDLRVVRACYRNQPSPHHGHHNHSSTVNDLSGSFSGGEEEETDPDFMDGTDRRADENEVDSNWLDMEDFVEINVVTPDIIPKVQVLPFAFSPCMYYIKQNNPDDVEKYRYLRGTHDCIIGTAADPQTSSKVEPSGAQIIGEARGQRTTQRGNGRGKSKTIVDKTEILFEKRNVLQSYLRDLSGDAMPGCTHESTTKKPAHSDSTIFGEDSISRWEEKMGHFKVRYTVHNPQIIWNNSVRNIVFHFMDLQAHKRALSYYMSARAVKFLRDLTKKHQKQRRFKTGQFFVEDDEGGLDSETVQQLLDQLISEQTTKFFAPNETELPASTDDSDGDHVDMCNNDNVKSPDRQLASIPAGYSMKSSYLIDLLNPQVSLQSDCDPDNLVIMSNERMQAKAFNITEDKEMDLEMQLVKNRTIVSLDNTQFFVAKKEQFDSVDLLLDNHYGAKGHEHWLTWIPAEMLFSYVKRSDQFQRVGTQLSPTIQIDRHNGLRLKTHSALFSRYRPFEERCDSVHLNFPNLALTADSAQYNAIYEVVVDLLLYKEPAKKERLERLHEIMMAADQGSLYDATENIVELQHRVRHCMGLRDQYQQSLTLLDQDQLEEFRKIRLTLQDTCEDLYLGMEAFKLLQTNVRNDRSNEPSSVWKFIFSAAKLSWEMRIDSETPFCEWNLNNTTFTLVSKEDHSHTNTVEVDLLQVKNTSDNHVYTEVLSPFVDQRNKLPDFSRHKMLRCYLEALAPVGGIPVIQHLEINLFPIRIQMTYDFGKTMASYLFPPERRQKDHPQQQTSSSAPAPNNTNSTSSPIVSSPNNASFPTNGSIGGSDTNSISSDALQKSASANLEIKDKDSNILKGNGYPRSATTDNLQSNSTLSEAPTTPTSATTPTREAATTKMADDGDGGSSVALAPPRLGS</sequence>
<dbReference type="InterPro" id="IPR045167">
    <property type="entry name" value="Hobbit"/>
</dbReference>
<feature type="compositionally biased region" description="Pro residues" evidence="1">
    <location>
        <begin position="119"/>
        <end position="128"/>
    </location>
</feature>
<feature type="compositionally biased region" description="Low complexity" evidence="1">
    <location>
        <begin position="1741"/>
        <end position="1762"/>
    </location>
</feature>
<feature type="compositionally biased region" description="Polar residues" evidence="1">
    <location>
        <begin position="2593"/>
        <end position="2612"/>
    </location>
</feature>